<dbReference type="EMBL" id="LCRF01000023">
    <property type="protein sequence ID" value="KKW31097.1"/>
    <property type="molecule type" value="Genomic_DNA"/>
</dbReference>
<sequence>MCSGTEEMAMATEKKRRGESGQKNAANKPFRLNGRPPDWAAQRVGAYNVGPKQMGAHLARAAIGTILVQRLGFFPGFEPSHVLDDRMSKSLDRCPIASAVFDGISG</sequence>
<protein>
    <submittedName>
        <fullName evidence="2">Uncharacterized protein</fullName>
    </submittedName>
</protein>
<evidence type="ECO:0000256" key="1">
    <source>
        <dbReference type="SAM" id="MobiDB-lite"/>
    </source>
</evidence>
<name>A0A0G1ZS94_9BACT</name>
<dbReference type="Proteomes" id="UP000034445">
    <property type="component" value="Unassembled WGS sequence"/>
</dbReference>
<reference evidence="2 3" key="1">
    <citation type="journal article" date="2015" name="Nature">
        <title>rRNA introns, odd ribosomes, and small enigmatic genomes across a large radiation of phyla.</title>
        <authorList>
            <person name="Brown C.T."/>
            <person name="Hug L.A."/>
            <person name="Thomas B.C."/>
            <person name="Sharon I."/>
            <person name="Castelle C.J."/>
            <person name="Singh A."/>
            <person name="Wilkins M.J."/>
            <person name="Williams K.H."/>
            <person name="Banfield J.F."/>
        </authorList>
    </citation>
    <scope>NUCLEOTIDE SEQUENCE [LARGE SCALE GENOMIC DNA]</scope>
</reference>
<evidence type="ECO:0000313" key="3">
    <source>
        <dbReference type="Proteomes" id="UP000034445"/>
    </source>
</evidence>
<dbReference type="AlphaFoldDB" id="A0A0G1ZS94"/>
<comment type="caution">
    <text evidence="2">The sequence shown here is derived from an EMBL/GenBank/DDBJ whole genome shotgun (WGS) entry which is preliminary data.</text>
</comment>
<feature type="region of interest" description="Disordered" evidence="1">
    <location>
        <begin position="1"/>
        <end position="37"/>
    </location>
</feature>
<gene>
    <name evidence="2" type="ORF">UY74_C0023G0008</name>
</gene>
<evidence type="ECO:0000313" key="2">
    <source>
        <dbReference type="EMBL" id="KKW31097.1"/>
    </source>
</evidence>
<proteinExistence type="predicted"/>
<organism evidence="2 3">
    <name type="scientific">Candidatus Kaiserbacteria bacterium GW2011_GWC2_52_8b</name>
    <dbReference type="NCBI Taxonomy" id="1618676"/>
    <lineage>
        <taxon>Bacteria</taxon>
        <taxon>Candidatus Kaiseribacteriota</taxon>
    </lineage>
</organism>
<accession>A0A0G1ZS94</accession>